<gene>
    <name evidence="1" type="ORF">BJY22_002144</name>
</gene>
<keyword evidence="2" id="KW-1185">Reference proteome</keyword>
<organism evidence="1 2">
    <name type="scientific">Kribbella shirazensis</name>
    <dbReference type="NCBI Taxonomy" id="1105143"/>
    <lineage>
        <taxon>Bacteria</taxon>
        <taxon>Bacillati</taxon>
        <taxon>Actinomycetota</taxon>
        <taxon>Actinomycetes</taxon>
        <taxon>Propionibacteriales</taxon>
        <taxon>Kribbellaceae</taxon>
        <taxon>Kribbella</taxon>
    </lineage>
</organism>
<dbReference type="Proteomes" id="UP000555407">
    <property type="component" value="Unassembled WGS sequence"/>
</dbReference>
<dbReference type="RefSeq" id="WP_167205771.1">
    <property type="nucleotide sequence ID" value="NZ_JAASRO010000001.1"/>
</dbReference>
<dbReference type="SUPFAM" id="SSF46785">
    <property type="entry name" value="Winged helix' DNA-binding domain"/>
    <property type="match status" value="1"/>
</dbReference>
<dbReference type="EMBL" id="JAASRO010000001">
    <property type="protein sequence ID" value="NIK56427.1"/>
    <property type="molecule type" value="Genomic_DNA"/>
</dbReference>
<dbReference type="AlphaFoldDB" id="A0A7X5V8B8"/>
<accession>A0A7X5V8B8</accession>
<name>A0A7X5V8B8_9ACTN</name>
<comment type="caution">
    <text evidence="1">The sequence shown here is derived from an EMBL/GenBank/DDBJ whole genome shotgun (WGS) entry which is preliminary data.</text>
</comment>
<protein>
    <submittedName>
        <fullName evidence="1">Uncharacterized protein</fullName>
    </submittedName>
</protein>
<evidence type="ECO:0000313" key="1">
    <source>
        <dbReference type="EMBL" id="NIK56427.1"/>
    </source>
</evidence>
<proteinExistence type="predicted"/>
<evidence type="ECO:0000313" key="2">
    <source>
        <dbReference type="Proteomes" id="UP000555407"/>
    </source>
</evidence>
<dbReference type="InterPro" id="IPR036390">
    <property type="entry name" value="WH_DNA-bd_sf"/>
</dbReference>
<reference evidence="1 2" key="1">
    <citation type="submission" date="2020-03" db="EMBL/GenBank/DDBJ databases">
        <title>Sequencing the genomes of 1000 actinobacteria strains.</title>
        <authorList>
            <person name="Klenk H.-P."/>
        </authorList>
    </citation>
    <scope>NUCLEOTIDE SEQUENCE [LARGE SCALE GENOMIC DNA]</scope>
    <source>
        <strain evidence="1 2">DSM 45490</strain>
    </source>
</reference>
<sequence>MSAAAVGPLADEAATLVVRALLDFRTLWTTHDLVTTTGLAAPAVRRVVSRLEREDLVERRGPGVVAVPEWLVLLRRWSADFRFNRRVHLTRWRSKHRADPVLDRIPTTSVRHALTGPLAAQHWAPDTPGGPPVIYTPDVQLAATAWELVPARGTSIILAESSADIVYTRSRKTGTDLRLAAPSQVLADLLTGATKSPTTADPLTHWMLDHELDWRY</sequence>